<gene>
    <name evidence="2" type="ORF">VP01_289g2</name>
</gene>
<evidence type="ECO:0000313" key="2">
    <source>
        <dbReference type="EMBL" id="KNZ54620.1"/>
    </source>
</evidence>
<evidence type="ECO:0000313" key="3">
    <source>
        <dbReference type="Proteomes" id="UP000037035"/>
    </source>
</evidence>
<accession>A0A0L6V3D1</accession>
<feature type="region of interest" description="Disordered" evidence="1">
    <location>
        <begin position="354"/>
        <end position="373"/>
    </location>
</feature>
<dbReference type="Proteomes" id="UP000037035">
    <property type="component" value="Unassembled WGS sequence"/>
</dbReference>
<evidence type="ECO:0000256" key="1">
    <source>
        <dbReference type="SAM" id="MobiDB-lite"/>
    </source>
</evidence>
<protein>
    <submittedName>
        <fullName evidence="2">Uncharacterized protein</fullName>
    </submittedName>
</protein>
<dbReference type="AlphaFoldDB" id="A0A0L6V3D1"/>
<dbReference type="EMBL" id="LAVV01007834">
    <property type="protein sequence ID" value="KNZ54620.1"/>
    <property type="molecule type" value="Genomic_DNA"/>
</dbReference>
<reference evidence="2 3" key="1">
    <citation type="submission" date="2015-08" db="EMBL/GenBank/DDBJ databases">
        <title>Next Generation Sequencing and Analysis of the Genome of Puccinia sorghi L Schw, the Causal Agent of Maize Common Rust.</title>
        <authorList>
            <person name="Rochi L."/>
            <person name="Burguener G."/>
            <person name="Darino M."/>
            <person name="Turjanski A."/>
            <person name="Kreff E."/>
            <person name="Dieguez M.J."/>
            <person name="Sacco F."/>
        </authorList>
    </citation>
    <scope>NUCLEOTIDE SEQUENCE [LARGE SCALE GENOMIC DNA]</scope>
    <source>
        <strain evidence="2 3">RO10H11247</strain>
    </source>
</reference>
<proteinExistence type="predicted"/>
<keyword evidence="3" id="KW-1185">Reference proteome</keyword>
<sequence length="414" mass="46583">MTQSGLPLKRFPRLSSNTGKNTRALPSEEILRCLSFLVGVLKTSCSNHSVFETLAFMSRSGVAFFPVASLARQTLSEWLEVVPPRIKDFLEDVLSRLSRQTVGCPLDYTFVVCQDKHFHQRGVLHNMPGQLQSKEDSHGLALLDLFRGKPPPPTLPRLFTCRCGPQRHPVAAGQLCIACYVTRSDSLHNTATVTQSWILFSTQACQPSVRTLPNNQPITQLYGPPQLGITRQTQACDLGFWLILLPPPALSTPAMKETRGRCEQWWMIESGGAEIKNNPKCCEWWIGVVLAWIRRSMIYNKQRLMSKFILLAAVCLKIFILHQKLGLLCDRDKYQRSMQSFINLNVINYDTTSSSGWAGKKQHSKESLNKDDSRKDITRGPFVALAWHVPSQRCSHSLGCRVLDVGCIRPVCMS</sequence>
<name>A0A0L6V3D1_9BASI</name>
<organism evidence="2 3">
    <name type="scientific">Puccinia sorghi</name>
    <dbReference type="NCBI Taxonomy" id="27349"/>
    <lineage>
        <taxon>Eukaryota</taxon>
        <taxon>Fungi</taxon>
        <taxon>Dikarya</taxon>
        <taxon>Basidiomycota</taxon>
        <taxon>Pucciniomycotina</taxon>
        <taxon>Pucciniomycetes</taxon>
        <taxon>Pucciniales</taxon>
        <taxon>Pucciniaceae</taxon>
        <taxon>Puccinia</taxon>
    </lineage>
</organism>
<comment type="caution">
    <text evidence="2">The sequence shown here is derived from an EMBL/GenBank/DDBJ whole genome shotgun (WGS) entry which is preliminary data.</text>
</comment>
<feature type="compositionally biased region" description="Basic and acidic residues" evidence="1">
    <location>
        <begin position="364"/>
        <end position="373"/>
    </location>
</feature>
<dbReference type="VEuPathDB" id="FungiDB:VP01_289g2"/>